<dbReference type="EMBL" id="BBPA01000020">
    <property type="protein sequence ID" value="GAL92394.1"/>
    <property type="molecule type" value="Genomic_DNA"/>
</dbReference>
<name>A0A0A1VS29_MICAE</name>
<reference evidence="2" key="1">
    <citation type="journal article" date="2015" name="Genome">
        <title>Whole Genome Sequence of the Non-Microcystin-Producing Microcystis aeruginosa Strain NIES-44.</title>
        <authorList>
            <person name="Okano K."/>
            <person name="Miyata N."/>
            <person name="Ozaki Y."/>
        </authorList>
    </citation>
    <scope>NUCLEOTIDE SEQUENCE [LARGE SCALE GENOMIC DNA]</scope>
    <source>
        <strain evidence="2">NIES-44</strain>
    </source>
</reference>
<dbReference type="InterPro" id="IPR049537">
    <property type="entry name" value="RelB-like"/>
</dbReference>
<proteinExistence type="predicted"/>
<protein>
    <recommendedName>
        <fullName evidence="3">Prevent-host-death protein</fullName>
    </recommendedName>
</protein>
<comment type="caution">
    <text evidence="1">The sequence shown here is derived from an EMBL/GenBank/DDBJ whole genome shotgun (WGS) entry which is preliminary data.</text>
</comment>
<dbReference type="AlphaFoldDB" id="A0A0A1VS29"/>
<sequence length="66" mass="7616">MKLKERYITDEQGNRIGVLLDIEEYQKLLEESEELDAIRAYDLAVSGEDDEIPFEVAIAEIENSQQ</sequence>
<accession>A0A0A1VS29</accession>
<dbReference type="Proteomes" id="UP000030321">
    <property type="component" value="Unassembled WGS sequence"/>
</dbReference>
<gene>
    <name evidence="1" type="ORF">N44_00952</name>
</gene>
<dbReference type="Pfam" id="PF18506">
    <property type="entry name" value="RelB-like"/>
    <property type="match status" value="1"/>
</dbReference>
<dbReference type="GeneID" id="66705480"/>
<evidence type="ECO:0000313" key="1">
    <source>
        <dbReference type="EMBL" id="GAL92394.1"/>
    </source>
</evidence>
<evidence type="ECO:0000313" key="2">
    <source>
        <dbReference type="Proteomes" id="UP000030321"/>
    </source>
</evidence>
<evidence type="ECO:0008006" key="3">
    <source>
        <dbReference type="Google" id="ProtNLM"/>
    </source>
</evidence>
<organism evidence="1 2">
    <name type="scientific">Microcystis aeruginosa NIES-44</name>
    <dbReference type="NCBI Taxonomy" id="449439"/>
    <lineage>
        <taxon>Bacteria</taxon>
        <taxon>Bacillati</taxon>
        <taxon>Cyanobacteriota</taxon>
        <taxon>Cyanophyceae</taxon>
        <taxon>Oscillatoriophycideae</taxon>
        <taxon>Chroococcales</taxon>
        <taxon>Microcystaceae</taxon>
        <taxon>Microcystis</taxon>
    </lineage>
</organism>
<dbReference type="RefSeq" id="WP_045358196.1">
    <property type="nucleotide sequence ID" value="NZ_BBPA01000020.1"/>
</dbReference>